<reference evidence="12" key="1">
    <citation type="journal article" date="2019" name="Int. J. Syst. Evol. Microbiol.">
        <title>The Global Catalogue of Microorganisms (GCM) 10K type strain sequencing project: providing services to taxonomists for standard genome sequencing and annotation.</title>
        <authorList>
            <consortium name="The Broad Institute Genomics Platform"/>
            <consortium name="The Broad Institute Genome Sequencing Center for Infectious Disease"/>
            <person name="Wu L."/>
            <person name="Ma J."/>
        </authorList>
    </citation>
    <scope>NUCLEOTIDE SEQUENCE [LARGE SCALE GENOMIC DNA]</scope>
    <source>
        <strain evidence="12">CGMCC 1.12376</strain>
    </source>
</reference>
<dbReference type="NCBIfam" id="TIGR04306">
    <property type="entry name" value="salvage_TenA"/>
    <property type="match status" value="1"/>
</dbReference>
<proteinExistence type="inferred from homology"/>
<dbReference type="PANTHER" id="PTHR43198:SF2">
    <property type="entry name" value="SI:CH1073-67J19.1-RELATED"/>
    <property type="match status" value="1"/>
</dbReference>
<dbReference type="RefSeq" id="WP_251514375.1">
    <property type="nucleotide sequence ID" value="NZ_JAMBON010000016.1"/>
</dbReference>
<evidence type="ECO:0000259" key="10">
    <source>
        <dbReference type="Pfam" id="PF03070"/>
    </source>
</evidence>
<name>A0ABW4HV67_9BACI</name>
<evidence type="ECO:0000256" key="6">
    <source>
        <dbReference type="ARBA" id="ARBA00013647"/>
    </source>
</evidence>
<dbReference type="GO" id="GO:0050334">
    <property type="term" value="F:thiaminase activity"/>
    <property type="evidence" value="ECO:0007669"/>
    <property type="project" value="UniProtKB-EC"/>
</dbReference>
<comment type="function">
    <text evidence="9">Catalyzes an amino-pyrimidine hydrolysis reaction at the C5' of the pyrimidine moiety of thiamine compounds, a reaction that is part of a thiamine salvage pathway.</text>
</comment>
<organism evidence="11 12">
    <name type="scientific">Oceanobacillus luteolus</name>
    <dbReference type="NCBI Taxonomy" id="1274358"/>
    <lineage>
        <taxon>Bacteria</taxon>
        <taxon>Bacillati</taxon>
        <taxon>Bacillota</taxon>
        <taxon>Bacilli</taxon>
        <taxon>Bacillales</taxon>
        <taxon>Bacillaceae</taxon>
        <taxon>Oceanobacillus</taxon>
    </lineage>
</organism>
<evidence type="ECO:0000256" key="8">
    <source>
        <dbReference type="ARBA" id="ARBA00048337"/>
    </source>
</evidence>
<comment type="similarity">
    <text evidence="3 9">Belongs to the TenA family.</text>
</comment>
<evidence type="ECO:0000256" key="4">
    <source>
        <dbReference type="ARBA" id="ARBA00011881"/>
    </source>
</evidence>
<gene>
    <name evidence="11" type="primary">tenA</name>
    <name evidence="11" type="ORF">ACFSBH_16355</name>
</gene>
<evidence type="ECO:0000256" key="7">
    <source>
        <dbReference type="ARBA" id="ARBA00022977"/>
    </source>
</evidence>
<keyword evidence="9 11" id="KW-0378">Hydrolase</keyword>
<dbReference type="Proteomes" id="UP001597221">
    <property type="component" value="Unassembled WGS sequence"/>
</dbReference>
<dbReference type="EC" id="3.5.99.2" evidence="5 9"/>
<evidence type="ECO:0000313" key="11">
    <source>
        <dbReference type="EMBL" id="MFD1609190.1"/>
    </source>
</evidence>
<dbReference type="InterPro" id="IPR016084">
    <property type="entry name" value="Haem_Oase-like_multi-hlx"/>
</dbReference>
<feature type="domain" description="Thiaminase-2/PQQC" evidence="10">
    <location>
        <begin position="10"/>
        <end position="217"/>
    </location>
</feature>
<evidence type="ECO:0000313" key="12">
    <source>
        <dbReference type="Proteomes" id="UP001597221"/>
    </source>
</evidence>
<dbReference type="Gene3D" id="1.20.910.10">
    <property type="entry name" value="Heme oxygenase-like"/>
    <property type="match status" value="1"/>
</dbReference>
<dbReference type="InterPro" id="IPR004305">
    <property type="entry name" value="Thiaminase-2/PQQC"/>
</dbReference>
<evidence type="ECO:0000256" key="1">
    <source>
        <dbReference type="ARBA" id="ARBA00001881"/>
    </source>
</evidence>
<comment type="caution">
    <text evidence="11">The sequence shown here is derived from an EMBL/GenBank/DDBJ whole genome shotgun (WGS) entry which is preliminary data.</text>
</comment>
<dbReference type="InterPro" id="IPR027574">
    <property type="entry name" value="Thiaminase_II"/>
</dbReference>
<evidence type="ECO:0000256" key="5">
    <source>
        <dbReference type="ARBA" id="ARBA00012684"/>
    </source>
</evidence>
<evidence type="ECO:0000256" key="2">
    <source>
        <dbReference type="ARBA" id="ARBA00004948"/>
    </source>
</evidence>
<dbReference type="CDD" id="cd19366">
    <property type="entry name" value="TenA_C_BhTenA-like"/>
    <property type="match status" value="1"/>
</dbReference>
<dbReference type="PANTHER" id="PTHR43198">
    <property type="entry name" value="BIFUNCTIONAL TH2 PROTEIN"/>
    <property type="match status" value="1"/>
</dbReference>
<keyword evidence="12" id="KW-1185">Reference proteome</keyword>
<dbReference type="EMBL" id="JBHUDE010000150">
    <property type="protein sequence ID" value="MFD1609190.1"/>
    <property type="molecule type" value="Genomic_DNA"/>
</dbReference>
<protein>
    <recommendedName>
        <fullName evidence="6 9">Aminopyrimidine aminohydrolase</fullName>
        <ecNumber evidence="5 9">3.5.99.2</ecNumber>
    </recommendedName>
</protein>
<sequence length="232" mass="26813">MSEQFTDRLWRKVQPIWEAYLDHPFVKGIGDGTLNKEKFKHYMKQDYVYLIEYSRVFAIGSAKAPDLETMTMFANLLHGTLTMEMELHREYAAKFGITNEELEATEPSSTMTAYTSYMLNVSQLGGVENAIAAVLACAWSYNYIGKELVKWPGAADHEFYGNWVRMYSSEDFTEIAENCKNLINEYATGKLERELQALEDIVVKTSKFEYMFWEMAENIEMWPTDKIQSTVG</sequence>
<dbReference type="InterPro" id="IPR050967">
    <property type="entry name" value="Thiamine_Salvage_TenA"/>
</dbReference>
<accession>A0ABW4HV67</accession>
<comment type="catalytic activity">
    <reaction evidence="8 9">
        <text>thiamine + H2O = 5-(2-hydroxyethyl)-4-methylthiazole + 4-amino-5-hydroxymethyl-2-methylpyrimidine + H(+)</text>
        <dbReference type="Rhea" id="RHEA:17509"/>
        <dbReference type="ChEBI" id="CHEBI:15377"/>
        <dbReference type="ChEBI" id="CHEBI:15378"/>
        <dbReference type="ChEBI" id="CHEBI:16892"/>
        <dbReference type="ChEBI" id="CHEBI:17957"/>
        <dbReference type="ChEBI" id="CHEBI:18385"/>
        <dbReference type="EC" id="3.5.99.2"/>
    </reaction>
</comment>
<comment type="subunit">
    <text evidence="4">Homotetramer.</text>
</comment>
<evidence type="ECO:0000256" key="3">
    <source>
        <dbReference type="ARBA" id="ARBA00010264"/>
    </source>
</evidence>
<dbReference type="Pfam" id="PF03070">
    <property type="entry name" value="TENA_THI-4"/>
    <property type="match status" value="1"/>
</dbReference>
<comment type="catalytic activity">
    <reaction evidence="1 9">
        <text>4-amino-5-aminomethyl-2-methylpyrimidine + H2O = 4-amino-5-hydroxymethyl-2-methylpyrimidine + NH4(+)</text>
        <dbReference type="Rhea" id="RHEA:31799"/>
        <dbReference type="ChEBI" id="CHEBI:15377"/>
        <dbReference type="ChEBI" id="CHEBI:16892"/>
        <dbReference type="ChEBI" id="CHEBI:28938"/>
        <dbReference type="ChEBI" id="CHEBI:63416"/>
        <dbReference type="EC" id="3.5.99.2"/>
    </reaction>
</comment>
<dbReference type="SUPFAM" id="SSF48613">
    <property type="entry name" value="Heme oxygenase-like"/>
    <property type="match status" value="1"/>
</dbReference>
<keyword evidence="7 9" id="KW-0784">Thiamine biosynthesis</keyword>
<evidence type="ECO:0000256" key="9">
    <source>
        <dbReference type="RuleBase" id="RU363093"/>
    </source>
</evidence>
<comment type="pathway">
    <text evidence="2 9">Cofactor biosynthesis; thiamine diphosphate biosynthesis.</text>
</comment>